<dbReference type="HOGENOM" id="CLU_037628_6_2_6"/>
<dbReference type="SUPFAM" id="SSF53822">
    <property type="entry name" value="Periplasmic binding protein-like I"/>
    <property type="match status" value="1"/>
</dbReference>
<evidence type="ECO:0000256" key="3">
    <source>
        <dbReference type="ARBA" id="ARBA00023163"/>
    </source>
</evidence>
<dbReference type="CDD" id="cd01392">
    <property type="entry name" value="HTH_LacI"/>
    <property type="match status" value="1"/>
</dbReference>
<dbReference type="EMBL" id="JBHUCJ010000001">
    <property type="protein sequence ID" value="MFD3222107.1"/>
    <property type="molecule type" value="Genomic_DNA"/>
</dbReference>
<dbReference type="eggNOG" id="COG1609">
    <property type="taxonomic scope" value="Bacteria"/>
</dbReference>
<keyword evidence="3" id="KW-0804">Transcription</keyword>
<feature type="domain" description="HTH lacI-type" evidence="4">
    <location>
        <begin position="3"/>
        <end position="57"/>
    </location>
</feature>
<sequence>MAVTIYDIARLAKVSKSTVSRVITNQTNISPDARERVLDAIRTLNYQPSKLARALTSKGFDAILVISTRSTKTTAGNPFFSEILQSIALRAEEEGFDVILQTSKNSEEDLQKCVAKITEKMVKGVIMLSSPADEYILEQLDNYQVPVVVIGNIEGTYQHVFSVDTDNFQDSYRLTEHLISLGHQDIACLHAPLDYHVSIDRLAGYKRAMQDAGLTAQPGLMIDGGYTTESAYLAATTLLQKAHPPTAVFATDAVKVMSIYRAAHEQKKIIPDEISITGYSSDNISPILSPGLTGIEIPIRELGWQGCGVLFDKIFDRPGAHSRTLVPTQLVVNHSAIEITAGK</sequence>
<dbReference type="Proteomes" id="UP001598201">
    <property type="component" value="Unassembled WGS sequence"/>
</dbReference>
<evidence type="ECO:0000256" key="1">
    <source>
        <dbReference type="ARBA" id="ARBA00023015"/>
    </source>
</evidence>
<proteinExistence type="predicted"/>
<reference evidence="5 7" key="2">
    <citation type="journal article" date="2012" name="J. Bacteriol.">
        <title>Complete Genome Sequence of Rahnella sp. Strain Y9602, a Gammaproteobacterium Isolate from Metal- and Radionuclide-Contaminated Soil.</title>
        <authorList>
            <person name="Martinez R.J."/>
            <person name="Bruce D."/>
            <person name="Detter C."/>
            <person name="Goodwin L.A."/>
            <person name="Han J."/>
            <person name="Han C.S."/>
            <person name="Held B."/>
            <person name="Land M.L."/>
            <person name="Mikhailova N."/>
            <person name="Nolan M."/>
            <person name="Pennacchio L."/>
            <person name="Pitluck S."/>
            <person name="Tapia R."/>
            <person name="Woyke T."/>
            <person name="Sobecky P.A."/>
        </authorList>
    </citation>
    <scope>NUCLEOTIDE SEQUENCE [LARGE SCALE GENOMIC DNA]</scope>
    <source>
        <strain evidence="5 7">Y9602</strain>
    </source>
</reference>
<evidence type="ECO:0000313" key="8">
    <source>
        <dbReference type="Proteomes" id="UP001598201"/>
    </source>
</evidence>
<keyword evidence="1" id="KW-0805">Transcription regulation</keyword>
<keyword evidence="8" id="KW-1185">Reference proteome</keyword>
<dbReference type="Gene3D" id="3.40.50.2300">
    <property type="match status" value="2"/>
</dbReference>
<reference evidence="6 8" key="3">
    <citation type="submission" date="2024-09" db="EMBL/GenBank/DDBJ databases">
        <title>Genomes of Rahnella.</title>
        <authorList>
            <person name="Mnguni F.C."/>
            <person name="Shin G.Y."/>
            <person name="Coutinho T."/>
        </authorList>
    </citation>
    <scope>NUCLEOTIDE SEQUENCE [LARGE SCALE GENOMIC DNA]</scope>
    <source>
        <strain evidence="6 8">20WA0057</strain>
    </source>
</reference>
<dbReference type="Gene3D" id="1.10.260.40">
    <property type="entry name" value="lambda repressor-like DNA-binding domains"/>
    <property type="match status" value="1"/>
</dbReference>
<dbReference type="PANTHER" id="PTHR30146">
    <property type="entry name" value="LACI-RELATED TRANSCRIPTIONAL REPRESSOR"/>
    <property type="match status" value="1"/>
</dbReference>
<dbReference type="Proteomes" id="UP000007257">
    <property type="component" value="Chromosome"/>
</dbReference>
<dbReference type="InterPro" id="IPR028082">
    <property type="entry name" value="Peripla_BP_I"/>
</dbReference>
<evidence type="ECO:0000259" key="4">
    <source>
        <dbReference type="PROSITE" id="PS50932"/>
    </source>
</evidence>
<dbReference type="PROSITE" id="PS00356">
    <property type="entry name" value="HTH_LACI_1"/>
    <property type="match status" value="1"/>
</dbReference>
<name>A0A0H3FH43_RAHSY</name>
<accession>A0A0H3FH43</accession>
<dbReference type="GeneID" id="95419803"/>
<evidence type="ECO:0000313" key="7">
    <source>
        <dbReference type="Proteomes" id="UP000007257"/>
    </source>
</evidence>
<dbReference type="GO" id="GO:0003700">
    <property type="term" value="F:DNA-binding transcription factor activity"/>
    <property type="evidence" value="ECO:0007669"/>
    <property type="project" value="TreeGrafter"/>
</dbReference>
<reference evidence="7" key="1">
    <citation type="submission" date="2011-01" db="EMBL/GenBank/DDBJ databases">
        <title>Complete sequence of chromosome of Rahnella sp. Y9602.</title>
        <authorList>
            <consortium name="US DOE Joint Genome Institute"/>
            <person name="Lucas S."/>
            <person name="Copeland A."/>
            <person name="Lapidus A."/>
            <person name="Cheng J.-F."/>
            <person name="Goodwin L."/>
            <person name="Pitluck S."/>
            <person name="Lu M."/>
            <person name="Detter J.C."/>
            <person name="Han C."/>
            <person name="Tapia R."/>
            <person name="Land M."/>
            <person name="Hauser L."/>
            <person name="Kyrpides N."/>
            <person name="Ivanova N."/>
            <person name="Ovchinnikova G."/>
            <person name="Pagani I."/>
            <person name="Sobecky P.A."/>
            <person name="Martinez R.J."/>
            <person name="Woyke T."/>
        </authorList>
    </citation>
    <scope>NUCLEOTIDE SEQUENCE [LARGE SCALE GENOMIC DNA]</scope>
    <source>
        <strain evidence="7">Y9602</strain>
    </source>
</reference>
<dbReference type="Pfam" id="PF13377">
    <property type="entry name" value="Peripla_BP_3"/>
    <property type="match status" value="1"/>
</dbReference>
<evidence type="ECO:0000256" key="2">
    <source>
        <dbReference type="ARBA" id="ARBA00023125"/>
    </source>
</evidence>
<dbReference type="InterPro" id="IPR046335">
    <property type="entry name" value="LacI/GalR-like_sensor"/>
</dbReference>
<dbReference type="Pfam" id="PF00356">
    <property type="entry name" value="LacI"/>
    <property type="match status" value="1"/>
</dbReference>
<keyword evidence="2 6" id="KW-0238">DNA-binding</keyword>
<dbReference type="SUPFAM" id="SSF47413">
    <property type="entry name" value="lambda repressor-like DNA-binding domains"/>
    <property type="match status" value="1"/>
</dbReference>
<gene>
    <name evidence="5" type="ordered locus">Rahaq_3909</name>
    <name evidence="6" type="ORF">ACFPK4_01035</name>
</gene>
<dbReference type="InterPro" id="IPR010982">
    <property type="entry name" value="Lambda_DNA-bd_dom_sf"/>
</dbReference>
<dbReference type="InterPro" id="IPR000843">
    <property type="entry name" value="HTH_LacI"/>
</dbReference>
<dbReference type="PANTHER" id="PTHR30146:SF109">
    <property type="entry name" value="HTH-TYPE TRANSCRIPTIONAL REGULATOR GALS"/>
    <property type="match status" value="1"/>
</dbReference>
<dbReference type="RefSeq" id="WP_013577187.1">
    <property type="nucleotide sequence ID" value="NC_015061.1"/>
</dbReference>
<dbReference type="KEGG" id="rah:Rahaq_3909"/>
<dbReference type="PROSITE" id="PS50932">
    <property type="entry name" value="HTH_LACI_2"/>
    <property type="match status" value="1"/>
</dbReference>
<dbReference type="CDD" id="cd06267">
    <property type="entry name" value="PBP1_LacI_sugar_binding-like"/>
    <property type="match status" value="1"/>
</dbReference>
<dbReference type="SMART" id="SM00354">
    <property type="entry name" value="HTH_LACI"/>
    <property type="match status" value="1"/>
</dbReference>
<dbReference type="EMBL" id="CP002505">
    <property type="protein sequence ID" value="ADW75498.1"/>
    <property type="molecule type" value="Genomic_DNA"/>
</dbReference>
<dbReference type="AlphaFoldDB" id="A0A0H3FH43"/>
<evidence type="ECO:0000313" key="5">
    <source>
        <dbReference type="EMBL" id="ADW75498.1"/>
    </source>
</evidence>
<dbReference type="OrthoDB" id="9798934at2"/>
<organism evidence="5 7">
    <name type="scientific">Rahnella sp. (strain Y9602)</name>
    <dbReference type="NCBI Taxonomy" id="2703885"/>
    <lineage>
        <taxon>Bacteria</taxon>
        <taxon>Pseudomonadati</taxon>
        <taxon>Pseudomonadota</taxon>
        <taxon>Gammaproteobacteria</taxon>
        <taxon>Enterobacterales</taxon>
        <taxon>Yersiniaceae</taxon>
        <taxon>Rahnella</taxon>
    </lineage>
</organism>
<protein>
    <submittedName>
        <fullName evidence="6">LacI family DNA-binding transcriptional regulator</fullName>
    </submittedName>
    <submittedName>
        <fullName evidence="5">Transcriptional regulator, LacI family</fullName>
    </submittedName>
</protein>
<dbReference type="GO" id="GO:0000976">
    <property type="term" value="F:transcription cis-regulatory region binding"/>
    <property type="evidence" value="ECO:0007669"/>
    <property type="project" value="TreeGrafter"/>
</dbReference>
<evidence type="ECO:0000313" key="6">
    <source>
        <dbReference type="EMBL" id="MFD3222107.1"/>
    </source>
</evidence>